<evidence type="ECO:0000256" key="1">
    <source>
        <dbReference type="SAM" id="Coils"/>
    </source>
</evidence>
<dbReference type="AlphaFoldDB" id="A0AA35P1F3"/>
<accession>A0AA35P1F3</accession>
<gene>
    <name evidence="2" type="ORF">PODLI_1B021975</name>
</gene>
<keyword evidence="3" id="KW-1185">Reference proteome</keyword>
<dbReference type="Proteomes" id="UP001178461">
    <property type="component" value="Chromosome 2"/>
</dbReference>
<evidence type="ECO:0000313" key="3">
    <source>
        <dbReference type="Proteomes" id="UP001178461"/>
    </source>
</evidence>
<reference evidence="2" key="1">
    <citation type="submission" date="2022-12" db="EMBL/GenBank/DDBJ databases">
        <authorList>
            <person name="Alioto T."/>
            <person name="Alioto T."/>
            <person name="Gomez Garrido J."/>
        </authorList>
    </citation>
    <scope>NUCLEOTIDE SEQUENCE</scope>
</reference>
<protein>
    <submittedName>
        <fullName evidence="2">Uncharacterized protein</fullName>
    </submittedName>
</protein>
<dbReference type="InterPro" id="IPR050143">
    <property type="entry name" value="TRIM/RBCC"/>
</dbReference>
<name>A0AA35P1F3_9SAUR</name>
<dbReference type="PANTHER" id="PTHR24103">
    <property type="entry name" value="E3 UBIQUITIN-PROTEIN LIGASE TRIM"/>
    <property type="match status" value="1"/>
</dbReference>
<sequence>MVAEFRRLHQFLEEQEKLLLAQMEKLEKEIAAQREEQLARLSRELSSLDSLIREMEEKLQEPATELLQDIGSSLQRSQEKENLEDPPVAFPPALKWRIWDFCDMNLFLEEVMKQFKDTLDSGLQLHQGKFQDLKEAQFQERGV</sequence>
<evidence type="ECO:0000313" key="2">
    <source>
        <dbReference type="EMBL" id="CAI5768157.1"/>
    </source>
</evidence>
<feature type="coiled-coil region" evidence="1">
    <location>
        <begin position="9"/>
        <end position="58"/>
    </location>
</feature>
<proteinExistence type="predicted"/>
<dbReference type="EMBL" id="OX395127">
    <property type="protein sequence ID" value="CAI5768157.1"/>
    <property type="molecule type" value="Genomic_DNA"/>
</dbReference>
<organism evidence="2 3">
    <name type="scientific">Podarcis lilfordi</name>
    <name type="common">Lilford's wall lizard</name>
    <dbReference type="NCBI Taxonomy" id="74358"/>
    <lineage>
        <taxon>Eukaryota</taxon>
        <taxon>Metazoa</taxon>
        <taxon>Chordata</taxon>
        <taxon>Craniata</taxon>
        <taxon>Vertebrata</taxon>
        <taxon>Euteleostomi</taxon>
        <taxon>Lepidosauria</taxon>
        <taxon>Squamata</taxon>
        <taxon>Bifurcata</taxon>
        <taxon>Unidentata</taxon>
        <taxon>Episquamata</taxon>
        <taxon>Laterata</taxon>
        <taxon>Lacertibaenia</taxon>
        <taxon>Lacertidae</taxon>
        <taxon>Podarcis</taxon>
    </lineage>
</organism>
<keyword evidence="1" id="KW-0175">Coiled coil</keyword>